<sequence length="117" mass="13115">MRITIIGSAKGLPLPLHAKEPGRKVVHLDVEGVPIIKILSVPNLNGNHVYVKVGVEVETCGVPITISRKMRRILFVLERNLMRKISAIVRSLFHLRRFSPAMTEPDSELFTASRSYS</sequence>
<organism evidence="1">
    <name type="scientific">Culex pipiens</name>
    <name type="common">House mosquito</name>
    <dbReference type="NCBI Taxonomy" id="7175"/>
    <lineage>
        <taxon>Eukaryota</taxon>
        <taxon>Metazoa</taxon>
        <taxon>Ecdysozoa</taxon>
        <taxon>Arthropoda</taxon>
        <taxon>Hexapoda</taxon>
        <taxon>Insecta</taxon>
        <taxon>Pterygota</taxon>
        <taxon>Neoptera</taxon>
        <taxon>Endopterygota</taxon>
        <taxon>Diptera</taxon>
        <taxon>Nematocera</taxon>
        <taxon>Culicoidea</taxon>
        <taxon>Culicidae</taxon>
        <taxon>Culicinae</taxon>
        <taxon>Culicini</taxon>
        <taxon>Culex</taxon>
        <taxon>Culex</taxon>
    </lineage>
</organism>
<protein>
    <submittedName>
        <fullName evidence="1">(northern house mosquito) hypothetical protein</fullName>
    </submittedName>
</protein>
<name>A0A8D8B2W1_CULPI</name>
<dbReference type="EMBL" id="HBUE01340189">
    <property type="protein sequence ID" value="CAG6598024.1"/>
    <property type="molecule type" value="Transcribed_RNA"/>
</dbReference>
<dbReference type="EMBL" id="HBUE01060337">
    <property type="protein sequence ID" value="CAG6468339.1"/>
    <property type="molecule type" value="Transcribed_RNA"/>
</dbReference>
<proteinExistence type="predicted"/>
<accession>A0A8D8B2W1</accession>
<dbReference type="EMBL" id="HBUE01233330">
    <property type="protein sequence ID" value="CAG6545861.1"/>
    <property type="molecule type" value="Transcribed_RNA"/>
</dbReference>
<dbReference type="AlphaFoldDB" id="A0A8D8B2W1"/>
<evidence type="ECO:0000313" key="1">
    <source>
        <dbReference type="EMBL" id="CAG6468339.1"/>
    </source>
</evidence>
<reference evidence="1" key="1">
    <citation type="submission" date="2021-05" db="EMBL/GenBank/DDBJ databases">
        <authorList>
            <person name="Alioto T."/>
            <person name="Alioto T."/>
            <person name="Gomez Garrido J."/>
        </authorList>
    </citation>
    <scope>NUCLEOTIDE SEQUENCE</scope>
</reference>